<proteinExistence type="predicted"/>
<dbReference type="EMBL" id="CP011125">
    <property type="protein sequence ID" value="AKF03737.1"/>
    <property type="molecule type" value="Genomic_DNA"/>
</dbReference>
<name>A0A0F6VZN6_9BACT</name>
<evidence type="ECO:0000256" key="1">
    <source>
        <dbReference type="SAM" id="Phobius"/>
    </source>
</evidence>
<evidence type="ECO:0000313" key="3">
    <source>
        <dbReference type="Proteomes" id="UP000034883"/>
    </source>
</evidence>
<reference evidence="2 3" key="1">
    <citation type="submission" date="2015-03" db="EMBL/GenBank/DDBJ databases">
        <title>Genome assembly of Sandaracinus amylolyticus DSM 53668.</title>
        <authorList>
            <person name="Sharma G."/>
            <person name="Subramanian S."/>
        </authorList>
    </citation>
    <scope>NUCLEOTIDE SEQUENCE [LARGE SCALE GENOMIC DNA]</scope>
    <source>
        <strain evidence="2 3">DSM 53668</strain>
    </source>
</reference>
<feature type="transmembrane region" description="Helical" evidence="1">
    <location>
        <begin position="66"/>
        <end position="88"/>
    </location>
</feature>
<keyword evidence="1" id="KW-0812">Transmembrane</keyword>
<dbReference type="STRING" id="927083.DB32_000886"/>
<organism evidence="2 3">
    <name type="scientific">Sandaracinus amylolyticus</name>
    <dbReference type="NCBI Taxonomy" id="927083"/>
    <lineage>
        <taxon>Bacteria</taxon>
        <taxon>Pseudomonadati</taxon>
        <taxon>Myxococcota</taxon>
        <taxon>Polyangia</taxon>
        <taxon>Polyangiales</taxon>
        <taxon>Sandaracinaceae</taxon>
        <taxon>Sandaracinus</taxon>
    </lineage>
</organism>
<feature type="transmembrane region" description="Helical" evidence="1">
    <location>
        <begin position="100"/>
        <end position="123"/>
    </location>
</feature>
<evidence type="ECO:0008006" key="4">
    <source>
        <dbReference type="Google" id="ProtNLM"/>
    </source>
</evidence>
<keyword evidence="1" id="KW-0472">Membrane</keyword>
<feature type="transmembrane region" description="Helical" evidence="1">
    <location>
        <begin position="166"/>
        <end position="188"/>
    </location>
</feature>
<protein>
    <recommendedName>
        <fullName evidence="4">Transmembrane protein</fullName>
    </recommendedName>
</protein>
<evidence type="ECO:0000313" key="2">
    <source>
        <dbReference type="EMBL" id="AKF03737.1"/>
    </source>
</evidence>
<feature type="transmembrane region" description="Helical" evidence="1">
    <location>
        <begin position="22"/>
        <end position="46"/>
    </location>
</feature>
<sequence length="219" mass="22835">MDETSTYVPSGALPLTTINWRAIFGGVVVALAVQILLTTLGLAIGATTVGASTDASTARDAGIGVGIWYLVSNLISVFCGGLVAGISARETTRTLGAIEGMVVWALSLLLFLWFVTGGVQSLIAQASGMIMPEPDVRGMQMPQGLEDMGPDLSRRDAQQVATASTIAAWIAFGTLLLAAVSGTIGGIVGARFNRRRLVVPSIGYRREVVPPVAIHPREA</sequence>
<dbReference type="KEGG" id="samy:DB32_000886"/>
<dbReference type="Proteomes" id="UP000034883">
    <property type="component" value="Chromosome"/>
</dbReference>
<keyword evidence="3" id="KW-1185">Reference proteome</keyword>
<dbReference type="AlphaFoldDB" id="A0A0F6VZN6"/>
<keyword evidence="1" id="KW-1133">Transmembrane helix</keyword>
<accession>A0A0F6VZN6</accession>
<gene>
    <name evidence="2" type="ORF">DB32_000886</name>
</gene>